<reference evidence="2" key="1">
    <citation type="submission" date="2021-12" db="EMBL/GenBank/DDBJ databases">
        <authorList>
            <person name="Martin H S."/>
        </authorList>
    </citation>
    <scope>NUCLEOTIDE SEQUENCE</scope>
</reference>
<keyword evidence="3" id="KW-1185">Reference proteome</keyword>
<proteinExistence type="predicted"/>
<protein>
    <submittedName>
        <fullName evidence="2">Uncharacterized protein</fullName>
    </submittedName>
</protein>
<name>A0A8J9UX62_9NEOP</name>
<evidence type="ECO:0000313" key="2">
    <source>
        <dbReference type="EMBL" id="CAH0726469.1"/>
    </source>
</evidence>
<dbReference type="EMBL" id="OV170226">
    <property type="protein sequence ID" value="CAH0726469.1"/>
    <property type="molecule type" value="Genomic_DNA"/>
</dbReference>
<sequence>MAGGRRGSGAGPAAGGPAGARGARGSLSIRARATLYLSSHRSPFAGPTKKEIGFADFDPFVFGQRPAMRAGAEKCEGALIGRAGPAPRTQPPSSLGEQSRAQFKGGCGVARRPVWSSVIYNLIILPQADYGMDAYVFANHSGKFFHDQRADTTVYKS</sequence>
<organism evidence="2 3">
    <name type="scientific">Brenthis ino</name>
    <name type="common">lesser marbled fritillary</name>
    <dbReference type="NCBI Taxonomy" id="405034"/>
    <lineage>
        <taxon>Eukaryota</taxon>
        <taxon>Metazoa</taxon>
        <taxon>Ecdysozoa</taxon>
        <taxon>Arthropoda</taxon>
        <taxon>Hexapoda</taxon>
        <taxon>Insecta</taxon>
        <taxon>Pterygota</taxon>
        <taxon>Neoptera</taxon>
        <taxon>Endopterygota</taxon>
        <taxon>Lepidoptera</taxon>
        <taxon>Glossata</taxon>
        <taxon>Ditrysia</taxon>
        <taxon>Papilionoidea</taxon>
        <taxon>Nymphalidae</taxon>
        <taxon>Heliconiinae</taxon>
        <taxon>Argynnini</taxon>
        <taxon>Brenthis</taxon>
    </lineage>
</organism>
<evidence type="ECO:0000313" key="3">
    <source>
        <dbReference type="Proteomes" id="UP000838878"/>
    </source>
</evidence>
<accession>A0A8J9UX62</accession>
<dbReference type="OrthoDB" id="7452983at2759"/>
<dbReference type="Proteomes" id="UP000838878">
    <property type="component" value="Chromosome 6"/>
</dbReference>
<feature type="non-terminal residue" evidence="2">
    <location>
        <position position="157"/>
    </location>
</feature>
<feature type="compositionally biased region" description="Polar residues" evidence="1">
    <location>
        <begin position="91"/>
        <end position="100"/>
    </location>
</feature>
<feature type="region of interest" description="Disordered" evidence="1">
    <location>
        <begin position="1"/>
        <end position="24"/>
    </location>
</feature>
<evidence type="ECO:0000256" key="1">
    <source>
        <dbReference type="SAM" id="MobiDB-lite"/>
    </source>
</evidence>
<feature type="region of interest" description="Disordered" evidence="1">
    <location>
        <begin position="80"/>
        <end position="100"/>
    </location>
</feature>
<gene>
    <name evidence="2" type="ORF">BINO364_LOCUS11923</name>
</gene>
<feature type="compositionally biased region" description="Gly residues" evidence="1">
    <location>
        <begin position="1"/>
        <end position="19"/>
    </location>
</feature>
<dbReference type="AlphaFoldDB" id="A0A8J9UX62"/>